<sequence length="148" mass="16194">MIAKTLKSMLFANLLISLSACAEPAPNPLDAPARTQGVFAGQAIQLVDAKGQCAVLKPDQTHLALGMEWPCYFNLNPKGELRVETFRGVPIFLVERSVPEPAPSRDCLTQSQAVRLINGRLEASTVNPSAMCGYGQEDQKMFTALFRW</sequence>
<reference evidence="2" key="1">
    <citation type="submission" date="2019-11" db="EMBL/GenBank/DDBJ databases">
        <title>Epiphytic Pseudomonas syringae from cherry orchards.</title>
        <authorList>
            <person name="Hulin M.T."/>
        </authorList>
    </citation>
    <scope>NUCLEOTIDE SEQUENCE</scope>
    <source>
        <strain evidence="2">PA-2-1F</strain>
    </source>
</reference>
<organism evidence="2 3">
    <name type="scientific">Pseudomonas poae</name>
    <dbReference type="NCBI Taxonomy" id="200451"/>
    <lineage>
        <taxon>Bacteria</taxon>
        <taxon>Pseudomonadati</taxon>
        <taxon>Pseudomonadota</taxon>
        <taxon>Gammaproteobacteria</taxon>
        <taxon>Pseudomonadales</taxon>
        <taxon>Pseudomonadaceae</taxon>
        <taxon>Pseudomonas</taxon>
    </lineage>
</organism>
<gene>
    <name evidence="2" type="ORF">GIV46_01465</name>
</gene>
<evidence type="ECO:0000256" key="1">
    <source>
        <dbReference type="SAM" id="SignalP"/>
    </source>
</evidence>
<proteinExistence type="predicted"/>
<feature type="signal peptide" evidence="1">
    <location>
        <begin position="1"/>
        <end position="22"/>
    </location>
</feature>
<accession>A0AAP2RXI3</accession>
<dbReference type="EMBL" id="WJZX01000002">
    <property type="protein sequence ID" value="MCF5653676.1"/>
    <property type="molecule type" value="Genomic_DNA"/>
</dbReference>
<dbReference type="PROSITE" id="PS51257">
    <property type="entry name" value="PROKAR_LIPOPROTEIN"/>
    <property type="match status" value="1"/>
</dbReference>
<evidence type="ECO:0000313" key="3">
    <source>
        <dbReference type="Proteomes" id="UP000814126"/>
    </source>
</evidence>
<comment type="caution">
    <text evidence="2">The sequence shown here is derived from an EMBL/GenBank/DDBJ whole genome shotgun (WGS) entry which is preliminary data.</text>
</comment>
<dbReference type="GeneID" id="45490016"/>
<name>A0AAP2RXI3_9PSED</name>
<protein>
    <recommendedName>
        <fullName evidence="4">Lipoprotein</fullName>
    </recommendedName>
</protein>
<evidence type="ECO:0008006" key="4">
    <source>
        <dbReference type="Google" id="ProtNLM"/>
    </source>
</evidence>
<evidence type="ECO:0000313" key="2">
    <source>
        <dbReference type="EMBL" id="MCF5653676.1"/>
    </source>
</evidence>
<dbReference type="Proteomes" id="UP000814126">
    <property type="component" value="Unassembled WGS sequence"/>
</dbReference>
<keyword evidence="1" id="KW-0732">Signal</keyword>
<dbReference type="RefSeq" id="WP_003231696.1">
    <property type="nucleotide sequence ID" value="NZ_CP142150.1"/>
</dbReference>
<dbReference type="AlphaFoldDB" id="A0AAP2RXI3"/>
<feature type="chain" id="PRO_5042928045" description="Lipoprotein" evidence="1">
    <location>
        <begin position="23"/>
        <end position="148"/>
    </location>
</feature>